<gene>
    <name evidence="1" type="ORF">FX988_02562</name>
</gene>
<keyword evidence="2" id="KW-1185">Reference proteome</keyword>
<dbReference type="RefSeq" id="WP_160180314.1">
    <property type="nucleotide sequence ID" value="NZ_CP047656.1"/>
</dbReference>
<evidence type="ECO:0000313" key="2">
    <source>
        <dbReference type="Proteomes" id="UP000464524"/>
    </source>
</evidence>
<evidence type="ECO:0000313" key="1">
    <source>
        <dbReference type="EMBL" id="QHJ12310.1"/>
    </source>
</evidence>
<reference evidence="1 2" key="1">
    <citation type="submission" date="2019-12" db="EMBL/GenBank/DDBJ databases">
        <title>Genome sequencing and assembly of endphytes of Porphyra tenera.</title>
        <authorList>
            <person name="Park J.M."/>
            <person name="Shin R."/>
            <person name="Jo S.H."/>
        </authorList>
    </citation>
    <scope>NUCLEOTIDE SEQUENCE [LARGE SCALE GENOMIC DNA]</scope>
    <source>
        <strain evidence="1 2">GPM4</strain>
    </source>
</reference>
<proteinExistence type="predicted"/>
<name>A0A857JMI3_9ALTE</name>
<dbReference type="EMBL" id="CP047656">
    <property type="protein sequence ID" value="QHJ12310.1"/>
    <property type="molecule type" value="Genomic_DNA"/>
</dbReference>
<dbReference type="Proteomes" id="UP000464524">
    <property type="component" value="Chromosome"/>
</dbReference>
<organism evidence="1 2">
    <name type="scientific">Paraglaciecola mesophila</name>
    <dbReference type="NCBI Taxonomy" id="197222"/>
    <lineage>
        <taxon>Bacteria</taxon>
        <taxon>Pseudomonadati</taxon>
        <taxon>Pseudomonadota</taxon>
        <taxon>Gammaproteobacteria</taxon>
        <taxon>Alteromonadales</taxon>
        <taxon>Alteromonadaceae</taxon>
        <taxon>Paraglaciecola</taxon>
    </lineage>
</organism>
<evidence type="ECO:0008006" key="3">
    <source>
        <dbReference type="Google" id="ProtNLM"/>
    </source>
</evidence>
<dbReference type="OrthoDB" id="5587008at2"/>
<dbReference type="KEGG" id="pmes:FX988_02562"/>
<sequence>MIRLTSRAWNNVLIISMLLLILLFNLSGNLFSNDSTTDDAIDVLIPHDAMLTSIVTHAYTIERVGRGWRFVPPSKDLVSTERQVTRENLPVIDNQTLTDVVIAWQNAELAPIGNATLTGATPVNLWLAGESAPRHYLFFQVGEDMLVQYPTQGAQLYKITNMTWSQLFLTDIPNA</sequence>
<accession>A0A857JMI3</accession>
<protein>
    <recommendedName>
        <fullName evidence="3">DUF4340 domain-containing protein</fullName>
    </recommendedName>
</protein>
<dbReference type="AlphaFoldDB" id="A0A857JMI3"/>